<evidence type="ECO:0000313" key="3">
    <source>
        <dbReference type="Proteomes" id="UP000653305"/>
    </source>
</evidence>
<feature type="region of interest" description="Disordered" evidence="1">
    <location>
        <begin position="1"/>
        <end position="26"/>
    </location>
</feature>
<dbReference type="AlphaFoldDB" id="A0A830CT34"/>
<keyword evidence="3" id="KW-1185">Reference proteome</keyword>
<proteinExistence type="predicted"/>
<gene>
    <name evidence="2" type="ORF">PHJA_002361900</name>
</gene>
<dbReference type="Proteomes" id="UP000653305">
    <property type="component" value="Unassembled WGS sequence"/>
</dbReference>
<name>A0A830CT34_9LAMI</name>
<evidence type="ECO:0000256" key="1">
    <source>
        <dbReference type="SAM" id="MobiDB-lite"/>
    </source>
</evidence>
<comment type="caution">
    <text evidence="2">The sequence shown here is derived from an EMBL/GenBank/DDBJ whole genome shotgun (WGS) entry which is preliminary data.</text>
</comment>
<dbReference type="EMBL" id="BMAC01000731">
    <property type="protein sequence ID" value="GFQ02180.1"/>
    <property type="molecule type" value="Genomic_DNA"/>
</dbReference>
<accession>A0A830CT34</accession>
<organism evidence="2 3">
    <name type="scientific">Phtheirospermum japonicum</name>
    <dbReference type="NCBI Taxonomy" id="374723"/>
    <lineage>
        <taxon>Eukaryota</taxon>
        <taxon>Viridiplantae</taxon>
        <taxon>Streptophyta</taxon>
        <taxon>Embryophyta</taxon>
        <taxon>Tracheophyta</taxon>
        <taxon>Spermatophyta</taxon>
        <taxon>Magnoliopsida</taxon>
        <taxon>eudicotyledons</taxon>
        <taxon>Gunneridae</taxon>
        <taxon>Pentapetalae</taxon>
        <taxon>asterids</taxon>
        <taxon>lamiids</taxon>
        <taxon>Lamiales</taxon>
        <taxon>Orobanchaceae</taxon>
        <taxon>Orobanchaceae incertae sedis</taxon>
        <taxon>Phtheirospermum</taxon>
    </lineage>
</organism>
<protein>
    <submittedName>
        <fullName evidence="2">Uncharacterized protein</fullName>
    </submittedName>
</protein>
<evidence type="ECO:0000313" key="2">
    <source>
        <dbReference type="EMBL" id="GFQ02180.1"/>
    </source>
</evidence>
<reference evidence="2" key="1">
    <citation type="submission" date="2020-07" db="EMBL/GenBank/DDBJ databases">
        <title>Ethylene signaling mediates host invasion by parasitic plants.</title>
        <authorList>
            <person name="Yoshida S."/>
        </authorList>
    </citation>
    <scope>NUCLEOTIDE SEQUENCE</scope>
    <source>
        <strain evidence="2">Okayama</strain>
    </source>
</reference>
<sequence>MNPGRHSQKASGSNRGGSGRSSNTGAVEQKYSPLALGFWPKPQDLLKLGFFFPMYTYKSTPLLSVDFSRAEAVRLFLPPFPSSSSPT</sequence>